<dbReference type="EMBL" id="NHYE01004342">
    <property type="protein sequence ID" value="PPQ85113.1"/>
    <property type="molecule type" value="Genomic_DNA"/>
</dbReference>
<reference evidence="1 2" key="1">
    <citation type="journal article" date="2018" name="Evol. Lett.">
        <title>Horizontal gene cluster transfer increased hallucinogenic mushroom diversity.</title>
        <authorList>
            <person name="Reynolds H.T."/>
            <person name="Vijayakumar V."/>
            <person name="Gluck-Thaler E."/>
            <person name="Korotkin H.B."/>
            <person name="Matheny P.B."/>
            <person name="Slot J.C."/>
        </authorList>
    </citation>
    <scope>NUCLEOTIDE SEQUENCE [LARGE SCALE GENOMIC DNA]</scope>
    <source>
        <strain evidence="1 2">SRW20</strain>
    </source>
</reference>
<evidence type="ECO:0000313" key="2">
    <source>
        <dbReference type="Proteomes" id="UP000284706"/>
    </source>
</evidence>
<dbReference type="InParanoid" id="A0A409X2X6"/>
<gene>
    <name evidence="1" type="ORF">CVT26_004417</name>
</gene>
<keyword evidence="2" id="KW-1185">Reference proteome</keyword>
<dbReference type="AlphaFoldDB" id="A0A409X2X6"/>
<dbReference type="OrthoDB" id="3121663at2759"/>
<evidence type="ECO:0000313" key="1">
    <source>
        <dbReference type="EMBL" id="PPQ85113.1"/>
    </source>
</evidence>
<sequence>MTWILDNDLLYEICRACSASTLTKLCLVSATFYATAMPHLLRDVTFSRSSEQLLCFLDFILDNSGAEPAKQDKHPEATTLWAKLRKKLAHKRGVGTHQRQIIADPGRLVYTFELYGKACTTAKKRVYTNEYIVLAPLLSDAIALMPNLRSVTFHYASGIEAICLCLAEFIPALLSRPYLTSLVFHSLGPSASQSFGKAVRSRKGDALKLKKIAFEHAWSANPLDDLTLCQDEGLGSLIFSCRETLEELTIDIATVGKIYLHGDPRATIKDFALAFPSLHTLRLWYPRTFISPENNREDPMVPLLNLASFTASNFADASSFLRFIHPTPKLRHLALSGQSAEEIKEEDTHFVVTNIFPTLTNFNLVLRDALEASLVPWEVYSESLRSLHYLCLHFDSCFRRGVQVLSILAPESLTLIPVEYLRVSYNLPPRASERQLSPEERAPATEGSYTVASSYATSIHTLKFVMVLEENMVSGRALAAAAMCWWKVVREGSPTSGTGNIRLEVLDEAVGENLRAQYGASNSMAPFHDLNDDVLDEILRASSILTISNLCLVSTKLYATALPHLLRNVKISHSPEMLLCFLHLIIDNSTTARKDATSDQLLPRLRILDPGRYVFSFQVQGDACENTRIVVSSTGDPRIIPLDPNPIALIAPFLTKAVALMPNLRSMAFRSNFEDLCCRSTQFAATLLSLPLLIDVKLDDIGPIASQSLGEAACLRTDGLKLKKVAFLSVDADEKYRVALNKSGGLGSLLFSCREYLEVLECEACNFREFFVGCQSMPRGVTGQMNSEAVFFPKVHSLTLFDCFINIEDIASYFPSLQTLDFDFVYYTPVSIRSPGNHKPPFEHLVSFTAY</sequence>
<comment type="caution">
    <text evidence="1">The sequence shown here is derived from an EMBL/GenBank/DDBJ whole genome shotgun (WGS) entry which is preliminary data.</text>
</comment>
<protein>
    <recommendedName>
        <fullName evidence="3">F-box domain-containing protein</fullName>
    </recommendedName>
</protein>
<evidence type="ECO:0008006" key="3">
    <source>
        <dbReference type="Google" id="ProtNLM"/>
    </source>
</evidence>
<organism evidence="1 2">
    <name type="scientific">Gymnopilus dilepis</name>
    <dbReference type="NCBI Taxonomy" id="231916"/>
    <lineage>
        <taxon>Eukaryota</taxon>
        <taxon>Fungi</taxon>
        <taxon>Dikarya</taxon>
        <taxon>Basidiomycota</taxon>
        <taxon>Agaricomycotina</taxon>
        <taxon>Agaricomycetes</taxon>
        <taxon>Agaricomycetidae</taxon>
        <taxon>Agaricales</taxon>
        <taxon>Agaricineae</taxon>
        <taxon>Hymenogastraceae</taxon>
        <taxon>Gymnopilus</taxon>
    </lineage>
</organism>
<accession>A0A409X2X6</accession>
<name>A0A409X2X6_9AGAR</name>
<proteinExistence type="predicted"/>
<dbReference type="InterPro" id="IPR032675">
    <property type="entry name" value="LRR_dom_sf"/>
</dbReference>
<dbReference type="Gene3D" id="3.80.10.10">
    <property type="entry name" value="Ribonuclease Inhibitor"/>
    <property type="match status" value="1"/>
</dbReference>
<dbReference type="Proteomes" id="UP000284706">
    <property type="component" value="Unassembled WGS sequence"/>
</dbReference>